<dbReference type="Proteomes" id="UP000271162">
    <property type="component" value="Unassembled WGS sequence"/>
</dbReference>
<dbReference type="AlphaFoldDB" id="A0A0N4XVY0"/>
<dbReference type="EMBL" id="UYSL01019848">
    <property type="protein sequence ID" value="VDL70582.1"/>
    <property type="molecule type" value="Genomic_DNA"/>
</dbReference>
<keyword evidence="2" id="KW-1185">Reference proteome</keyword>
<protein>
    <submittedName>
        <fullName evidence="3">Type VI secretion system tube protein Hcp</fullName>
    </submittedName>
</protein>
<evidence type="ECO:0000313" key="1">
    <source>
        <dbReference type="EMBL" id="VDL70582.1"/>
    </source>
</evidence>
<accession>A0A0N4XVY0</accession>
<reference evidence="3" key="1">
    <citation type="submission" date="2017-02" db="UniProtKB">
        <authorList>
            <consortium name="WormBaseParasite"/>
        </authorList>
    </citation>
    <scope>IDENTIFICATION</scope>
</reference>
<sequence>MSYTLFDEKNIARIYTDNMTQYVLVYAESNEKADYICAENITEQKYRRYYIRCSLLFVLKVDINDCQVVNSTTTTIGKEDDMKGLLEKLKLGNLDDNTPVTITYINSSTAAYNLYYIGEEVETQARLSFQISFSRTALEHTFLGAYPKENTAPTSTGAIVFSKNDDVG</sequence>
<name>A0A0N4XVY0_NIPBR</name>
<evidence type="ECO:0000313" key="3">
    <source>
        <dbReference type="WBParaSite" id="NBR_0000699201-mRNA-1"/>
    </source>
</evidence>
<dbReference type="WBParaSite" id="NBR_0000699201-mRNA-1">
    <property type="protein sequence ID" value="NBR_0000699201-mRNA-1"/>
    <property type="gene ID" value="NBR_0000699201"/>
</dbReference>
<organism evidence="3">
    <name type="scientific">Nippostrongylus brasiliensis</name>
    <name type="common">Rat hookworm</name>
    <dbReference type="NCBI Taxonomy" id="27835"/>
    <lineage>
        <taxon>Eukaryota</taxon>
        <taxon>Metazoa</taxon>
        <taxon>Ecdysozoa</taxon>
        <taxon>Nematoda</taxon>
        <taxon>Chromadorea</taxon>
        <taxon>Rhabditida</taxon>
        <taxon>Rhabditina</taxon>
        <taxon>Rhabditomorpha</taxon>
        <taxon>Strongyloidea</taxon>
        <taxon>Heligmosomidae</taxon>
        <taxon>Nippostrongylus</taxon>
    </lineage>
</organism>
<reference evidence="1 2" key="2">
    <citation type="submission" date="2018-11" db="EMBL/GenBank/DDBJ databases">
        <authorList>
            <consortium name="Pathogen Informatics"/>
        </authorList>
    </citation>
    <scope>NUCLEOTIDE SEQUENCE [LARGE SCALE GENOMIC DNA]</scope>
</reference>
<evidence type="ECO:0000313" key="2">
    <source>
        <dbReference type="Proteomes" id="UP000271162"/>
    </source>
</evidence>
<gene>
    <name evidence="1" type="ORF">NBR_LOCUS6993</name>
</gene>
<proteinExistence type="predicted"/>